<dbReference type="AlphaFoldDB" id="A0A921Q519"/>
<evidence type="ECO:0000313" key="3">
    <source>
        <dbReference type="Proteomes" id="UP000807115"/>
    </source>
</evidence>
<gene>
    <name evidence="2" type="ORF">BDA96_10G251600</name>
</gene>
<evidence type="ECO:0000256" key="1">
    <source>
        <dbReference type="SAM" id="MobiDB-lite"/>
    </source>
</evidence>
<feature type="compositionally biased region" description="Polar residues" evidence="1">
    <location>
        <begin position="65"/>
        <end position="85"/>
    </location>
</feature>
<evidence type="ECO:0000313" key="2">
    <source>
        <dbReference type="EMBL" id="KAG0515116.1"/>
    </source>
</evidence>
<proteinExistence type="predicted"/>
<feature type="compositionally biased region" description="Polar residues" evidence="1">
    <location>
        <begin position="112"/>
        <end position="128"/>
    </location>
</feature>
<feature type="region of interest" description="Disordered" evidence="1">
    <location>
        <begin position="41"/>
        <end position="162"/>
    </location>
</feature>
<dbReference type="EMBL" id="CM027689">
    <property type="protein sequence ID" value="KAG0515116.1"/>
    <property type="molecule type" value="Genomic_DNA"/>
</dbReference>
<accession>A0A921Q519</accession>
<feature type="compositionally biased region" description="Low complexity" evidence="1">
    <location>
        <begin position="152"/>
        <end position="162"/>
    </location>
</feature>
<reference evidence="2" key="1">
    <citation type="journal article" date="2019" name="BMC Genomics">
        <title>A new reference genome for Sorghum bicolor reveals high levels of sequence similarity between sweet and grain genotypes: implications for the genetics of sugar metabolism.</title>
        <authorList>
            <person name="Cooper E.A."/>
            <person name="Brenton Z.W."/>
            <person name="Flinn B.S."/>
            <person name="Jenkins J."/>
            <person name="Shu S."/>
            <person name="Flowers D."/>
            <person name="Luo F."/>
            <person name="Wang Y."/>
            <person name="Xia P."/>
            <person name="Barry K."/>
            <person name="Daum C."/>
            <person name="Lipzen A."/>
            <person name="Yoshinaga Y."/>
            <person name="Schmutz J."/>
            <person name="Saski C."/>
            <person name="Vermerris W."/>
            <person name="Kresovich S."/>
        </authorList>
    </citation>
    <scope>NUCLEOTIDE SEQUENCE</scope>
</reference>
<comment type="caution">
    <text evidence="2">The sequence shown here is derived from an EMBL/GenBank/DDBJ whole genome shotgun (WGS) entry which is preliminary data.</text>
</comment>
<name>A0A921Q519_SORBI</name>
<sequence length="162" mass="17016">MHCSHCSDGGHNKAGCRLKKMGFNSEEAKALVATTQATTQLEAQEEAMRAAADQVNENETPDALNISSTQPPSLVEMTQASSSVLSEMLGEETHESSLSQPQGPLPDPIFIMSNQPVQRPTPLTTSTAAGRAALSKKRSSTSQKTSSKKAKTPTGASSKTGT</sequence>
<dbReference type="Proteomes" id="UP000807115">
    <property type="component" value="Chromosome 10"/>
</dbReference>
<protein>
    <submittedName>
        <fullName evidence="2">Uncharacterized protein</fullName>
    </submittedName>
</protein>
<reference evidence="2" key="2">
    <citation type="submission" date="2020-10" db="EMBL/GenBank/DDBJ databases">
        <authorList>
            <person name="Cooper E.A."/>
            <person name="Brenton Z.W."/>
            <person name="Flinn B.S."/>
            <person name="Jenkins J."/>
            <person name="Shu S."/>
            <person name="Flowers D."/>
            <person name="Luo F."/>
            <person name="Wang Y."/>
            <person name="Xia P."/>
            <person name="Barry K."/>
            <person name="Daum C."/>
            <person name="Lipzen A."/>
            <person name="Yoshinaga Y."/>
            <person name="Schmutz J."/>
            <person name="Saski C."/>
            <person name="Vermerris W."/>
            <person name="Kresovich S."/>
        </authorList>
    </citation>
    <scope>NUCLEOTIDE SEQUENCE</scope>
</reference>
<organism evidence="2 3">
    <name type="scientific">Sorghum bicolor</name>
    <name type="common">Sorghum</name>
    <name type="synonym">Sorghum vulgare</name>
    <dbReference type="NCBI Taxonomy" id="4558"/>
    <lineage>
        <taxon>Eukaryota</taxon>
        <taxon>Viridiplantae</taxon>
        <taxon>Streptophyta</taxon>
        <taxon>Embryophyta</taxon>
        <taxon>Tracheophyta</taxon>
        <taxon>Spermatophyta</taxon>
        <taxon>Magnoliopsida</taxon>
        <taxon>Liliopsida</taxon>
        <taxon>Poales</taxon>
        <taxon>Poaceae</taxon>
        <taxon>PACMAD clade</taxon>
        <taxon>Panicoideae</taxon>
        <taxon>Andropogonodae</taxon>
        <taxon>Andropogoneae</taxon>
        <taxon>Sorghinae</taxon>
        <taxon>Sorghum</taxon>
    </lineage>
</organism>